<proteinExistence type="predicted"/>
<name>A0A645EIT6_9ZZZZ</name>
<keyword evidence="1" id="KW-0472">Membrane</keyword>
<dbReference type="AlphaFoldDB" id="A0A645EIT6"/>
<feature type="transmembrane region" description="Helical" evidence="1">
    <location>
        <begin position="6"/>
        <end position="27"/>
    </location>
</feature>
<evidence type="ECO:0000313" key="2">
    <source>
        <dbReference type="EMBL" id="MPN01182.1"/>
    </source>
</evidence>
<organism evidence="2">
    <name type="scientific">bioreactor metagenome</name>
    <dbReference type="NCBI Taxonomy" id="1076179"/>
    <lineage>
        <taxon>unclassified sequences</taxon>
        <taxon>metagenomes</taxon>
        <taxon>ecological metagenomes</taxon>
    </lineage>
</organism>
<keyword evidence="1" id="KW-0812">Transmembrane</keyword>
<protein>
    <submittedName>
        <fullName evidence="2">Uncharacterized protein</fullName>
    </submittedName>
</protein>
<dbReference type="EMBL" id="VSSQ01047205">
    <property type="protein sequence ID" value="MPN01182.1"/>
    <property type="molecule type" value="Genomic_DNA"/>
</dbReference>
<gene>
    <name evidence="2" type="ORF">SDC9_148388</name>
</gene>
<sequence>MSLDSVIMIFPWVFIISILLIGVIISIPQCSDYICLILKKIKNSGWIWYWVLSFFSVFAILGIVVLNTRIWDTTGNYRIISRDKEELIAFAVLGCVICVAITLIVLMFRALRKEKLINSWTSFFIYALISAVVLQGIAVFEDFYDDDLGGGFYVLLRFVSCASFGWLAFFDKESVLALLFCGGGGRLQSGDSGASRGPGSMVSD</sequence>
<feature type="transmembrane region" description="Helical" evidence="1">
    <location>
        <begin position="47"/>
        <end position="67"/>
    </location>
</feature>
<reference evidence="2" key="1">
    <citation type="submission" date="2019-08" db="EMBL/GenBank/DDBJ databases">
        <authorList>
            <person name="Kucharzyk K."/>
            <person name="Murdoch R.W."/>
            <person name="Higgins S."/>
            <person name="Loffler F."/>
        </authorList>
    </citation>
    <scope>NUCLEOTIDE SEQUENCE</scope>
</reference>
<feature type="transmembrane region" description="Helical" evidence="1">
    <location>
        <begin position="152"/>
        <end position="170"/>
    </location>
</feature>
<feature type="transmembrane region" description="Helical" evidence="1">
    <location>
        <begin position="87"/>
        <end position="108"/>
    </location>
</feature>
<feature type="transmembrane region" description="Helical" evidence="1">
    <location>
        <begin position="120"/>
        <end position="140"/>
    </location>
</feature>
<evidence type="ECO:0000256" key="1">
    <source>
        <dbReference type="SAM" id="Phobius"/>
    </source>
</evidence>
<keyword evidence="1" id="KW-1133">Transmembrane helix</keyword>
<comment type="caution">
    <text evidence="2">The sequence shown here is derived from an EMBL/GenBank/DDBJ whole genome shotgun (WGS) entry which is preliminary data.</text>
</comment>
<accession>A0A645EIT6</accession>